<dbReference type="Proteomes" id="UP001367676">
    <property type="component" value="Unassembled WGS sequence"/>
</dbReference>
<comment type="caution">
    <text evidence="2">The sequence shown here is derived from an EMBL/GenBank/DDBJ whole genome shotgun (WGS) entry which is preliminary data.</text>
</comment>
<name>A0AAN9TWR6_9HEMI</name>
<gene>
    <name evidence="2" type="ORF">V9T40_013169</name>
</gene>
<proteinExistence type="predicted"/>
<evidence type="ECO:0000313" key="2">
    <source>
        <dbReference type="EMBL" id="KAK7595344.1"/>
    </source>
</evidence>
<feature type="region of interest" description="Disordered" evidence="1">
    <location>
        <begin position="144"/>
        <end position="167"/>
    </location>
</feature>
<evidence type="ECO:0000256" key="1">
    <source>
        <dbReference type="SAM" id="MobiDB-lite"/>
    </source>
</evidence>
<reference evidence="2 3" key="1">
    <citation type="submission" date="2024-03" db="EMBL/GenBank/DDBJ databases">
        <title>Adaptation during the transition from Ophiocordyceps entomopathogen to insect associate is accompanied by gene loss and intensified selection.</title>
        <authorList>
            <person name="Ward C.M."/>
            <person name="Onetto C.A."/>
            <person name="Borneman A.R."/>
        </authorList>
    </citation>
    <scope>NUCLEOTIDE SEQUENCE [LARGE SCALE GENOMIC DNA]</scope>
    <source>
        <strain evidence="2">AWRI1</strain>
        <tissue evidence="2">Single Adult Female</tissue>
    </source>
</reference>
<keyword evidence="3" id="KW-1185">Reference proteome</keyword>
<evidence type="ECO:0000313" key="3">
    <source>
        <dbReference type="Proteomes" id="UP001367676"/>
    </source>
</evidence>
<dbReference type="EMBL" id="JBBCAQ010000018">
    <property type="protein sequence ID" value="KAK7595344.1"/>
    <property type="molecule type" value="Genomic_DNA"/>
</dbReference>
<protein>
    <submittedName>
        <fullName evidence="2">Uncharacterized protein</fullName>
    </submittedName>
</protein>
<dbReference type="AlphaFoldDB" id="A0AAN9TWR6"/>
<accession>A0AAN9TWR6</accession>
<feature type="compositionally biased region" description="Pro residues" evidence="1">
    <location>
        <begin position="152"/>
        <end position="162"/>
    </location>
</feature>
<organism evidence="2 3">
    <name type="scientific">Parthenolecanium corni</name>
    <dbReference type="NCBI Taxonomy" id="536013"/>
    <lineage>
        <taxon>Eukaryota</taxon>
        <taxon>Metazoa</taxon>
        <taxon>Ecdysozoa</taxon>
        <taxon>Arthropoda</taxon>
        <taxon>Hexapoda</taxon>
        <taxon>Insecta</taxon>
        <taxon>Pterygota</taxon>
        <taxon>Neoptera</taxon>
        <taxon>Paraneoptera</taxon>
        <taxon>Hemiptera</taxon>
        <taxon>Sternorrhyncha</taxon>
        <taxon>Coccoidea</taxon>
        <taxon>Coccidae</taxon>
        <taxon>Parthenolecanium</taxon>
    </lineage>
</organism>
<sequence>MIGQARYANVNGCCYGKSSQLLDYSPPAKRSTNASRAASAESDARSYSPSVRAAAAANGYAAGAAVRCSDSRVRYPSAGLVACRRKNAPSALVEPRNSSQLTIRIAEFLRRSDHVSDEWRKVGREEKRRSSSAKVNEYLTRLLGPQFSPAPTQSPSPSPSPFPQNATTDCNRSKVLSHRLRPPLYSYICTVRYVPAYIPTPHQIALVTSHTTYRRPALQRL</sequence>